<proteinExistence type="predicted"/>
<dbReference type="SMART" id="SM00209">
    <property type="entry name" value="TSP1"/>
    <property type="match status" value="3"/>
</dbReference>
<evidence type="ECO:0000313" key="7">
    <source>
        <dbReference type="Proteomes" id="UP000237271"/>
    </source>
</evidence>
<keyword evidence="3" id="KW-0677">Repeat</keyword>
<feature type="repeat" description="WD" evidence="5">
    <location>
        <begin position="437"/>
        <end position="466"/>
    </location>
</feature>
<dbReference type="PROSITE" id="PS50294">
    <property type="entry name" value="WD_REPEATS_REGION"/>
    <property type="match status" value="5"/>
</dbReference>
<dbReference type="EMBL" id="NCKW01020443">
    <property type="protein sequence ID" value="POM57929.1"/>
    <property type="molecule type" value="Genomic_DNA"/>
</dbReference>
<dbReference type="InterPro" id="IPR001680">
    <property type="entry name" value="WD40_rpt"/>
</dbReference>
<dbReference type="PANTHER" id="PTHR44006:SF1">
    <property type="entry name" value="U5 SMALL NUCLEAR RIBONUCLEOPROTEIN 40 KDA PROTEIN"/>
    <property type="match status" value="1"/>
</dbReference>
<evidence type="ECO:0000256" key="3">
    <source>
        <dbReference type="ARBA" id="ARBA00022737"/>
    </source>
</evidence>
<dbReference type="Pfam" id="PF00400">
    <property type="entry name" value="WD40"/>
    <property type="match status" value="7"/>
</dbReference>
<sequence>MNDWGSWSSCNFATGKKTRSRTPKIYDLFGGQACPVLSEEAPCDPVACQLSDWGTWSGCNPTSLKKTRRRSITKQPMYGGAACGALTEDSSCVVDCVLSDWTVWSGCNFATGLKSRTREIVTFPQTHGAECGATSETATCDPVDCTVSECAEEEDAGSSTALTPAGETQLAKRSRVTEIVAVDPSVVAPKRVGDRTSGLMAPTMLLSGHSAAVYSLKFSPSGQHLASSSFDRTILLWDVYGECRNYNVLRGHKNAVLEVQWTYDNAQLVSASADKTLGLWDAENGDRIKKFSGHSAVVNSCCPVTSGPTLIVSGSDDCTTKLWDVRSKRAVKSFENKFQVTAVCFSGDNSHVIAGGLDGDIKLWDLRKDEVSTVLQGHADIVTGVSLSPDGNYLLSNAMDSTVRKWDVRPFVRGERLQTTFLGAKHSFDRTLIRCGWSSDMRYVASGSADRYVYIWDAEMGNLRYHLPGHTGSVNEASFHPTEPIVGSCSSDKNIYLGELSEM</sequence>
<dbReference type="PRINTS" id="PR00320">
    <property type="entry name" value="GPROTEINBRPT"/>
</dbReference>
<dbReference type="GO" id="GO:0003723">
    <property type="term" value="F:RNA binding"/>
    <property type="evidence" value="ECO:0007669"/>
    <property type="project" value="TreeGrafter"/>
</dbReference>
<dbReference type="SMART" id="SM00320">
    <property type="entry name" value="WD40"/>
    <property type="match status" value="7"/>
</dbReference>
<evidence type="ECO:0000256" key="4">
    <source>
        <dbReference type="ARBA" id="ARBA00023187"/>
    </source>
</evidence>
<feature type="repeat" description="WD" evidence="5">
    <location>
        <begin position="291"/>
        <end position="333"/>
    </location>
</feature>
<dbReference type="CDD" id="cd00200">
    <property type="entry name" value="WD40"/>
    <property type="match status" value="1"/>
</dbReference>
<feature type="repeat" description="WD" evidence="5">
    <location>
        <begin position="375"/>
        <end position="409"/>
    </location>
</feature>
<dbReference type="InterPro" id="IPR000884">
    <property type="entry name" value="TSP1_rpt"/>
</dbReference>
<dbReference type="PANTHER" id="PTHR44006">
    <property type="entry name" value="U5 SMALL NUCLEAR RIBONUCLEOPROTEIN 40 KDA PROTEIN"/>
    <property type="match status" value="1"/>
</dbReference>
<dbReference type="InterPro" id="IPR015943">
    <property type="entry name" value="WD40/YVTN_repeat-like_dom_sf"/>
</dbReference>
<dbReference type="Proteomes" id="UP000237271">
    <property type="component" value="Unassembled WGS sequence"/>
</dbReference>
<dbReference type="PROSITE" id="PS50082">
    <property type="entry name" value="WD_REPEATS_2"/>
    <property type="match status" value="7"/>
</dbReference>
<dbReference type="InterPro" id="IPR036383">
    <property type="entry name" value="TSP1_rpt_sf"/>
</dbReference>
<dbReference type="SUPFAM" id="SSF82895">
    <property type="entry name" value="TSP-1 type 1 repeat"/>
    <property type="match status" value="3"/>
</dbReference>
<dbReference type="InterPro" id="IPR019775">
    <property type="entry name" value="WD40_repeat_CS"/>
</dbReference>
<feature type="repeat" description="WD" evidence="5">
    <location>
        <begin position="340"/>
        <end position="374"/>
    </location>
</feature>
<dbReference type="PROSITE" id="PS50092">
    <property type="entry name" value="TSP1"/>
    <property type="match status" value="2"/>
</dbReference>
<feature type="repeat" description="WD" evidence="5">
    <location>
        <begin position="249"/>
        <end position="290"/>
    </location>
</feature>
<dbReference type="GO" id="GO:0008380">
    <property type="term" value="P:RNA splicing"/>
    <property type="evidence" value="ECO:0007669"/>
    <property type="project" value="UniProtKB-KW"/>
</dbReference>
<organism evidence="6 7">
    <name type="scientific">Phytophthora palmivora</name>
    <dbReference type="NCBI Taxonomy" id="4796"/>
    <lineage>
        <taxon>Eukaryota</taxon>
        <taxon>Sar</taxon>
        <taxon>Stramenopiles</taxon>
        <taxon>Oomycota</taxon>
        <taxon>Peronosporomycetes</taxon>
        <taxon>Peronosporales</taxon>
        <taxon>Peronosporaceae</taxon>
        <taxon>Phytophthora</taxon>
    </lineage>
</organism>
<feature type="repeat" description="WD" evidence="5">
    <location>
        <begin position="206"/>
        <end position="239"/>
    </location>
</feature>
<dbReference type="OrthoDB" id="1068471at2759"/>
<keyword evidence="1 5" id="KW-0853">WD repeat</keyword>
<gene>
    <name evidence="6" type="ORF">PHPALM_37499</name>
</gene>
<reference evidence="6 7" key="1">
    <citation type="journal article" date="2017" name="Genome Biol. Evol.">
        <title>Phytophthora megakarya and P. palmivora, closely related causal agents of cacao black pod rot, underwent increases in genome sizes and gene numbers by different mechanisms.</title>
        <authorList>
            <person name="Ali S.S."/>
            <person name="Shao J."/>
            <person name="Lary D.J."/>
            <person name="Kronmiller B."/>
            <person name="Shen D."/>
            <person name="Strem M.D."/>
            <person name="Amoako-Attah I."/>
            <person name="Akrofi A.Y."/>
            <person name="Begoude B.A."/>
            <person name="Ten Hoopen G.M."/>
            <person name="Coulibaly K."/>
            <person name="Kebe B.I."/>
            <person name="Melnick R.L."/>
            <person name="Guiltinan M.J."/>
            <person name="Tyler B.M."/>
            <person name="Meinhardt L.W."/>
            <person name="Bailey B.A."/>
        </authorList>
    </citation>
    <scope>NUCLEOTIDE SEQUENCE [LARGE SCALE GENOMIC DNA]</scope>
    <source>
        <strain evidence="7">sbr112.9</strain>
    </source>
</reference>
<dbReference type="SUPFAM" id="SSF50978">
    <property type="entry name" value="WD40 repeat-like"/>
    <property type="match status" value="1"/>
</dbReference>
<keyword evidence="7" id="KW-1185">Reference proteome</keyword>
<dbReference type="InterPro" id="IPR020472">
    <property type="entry name" value="WD40_PAC1"/>
</dbReference>
<evidence type="ECO:0000256" key="5">
    <source>
        <dbReference type="PROSITE-ProRule" id="PRU00221"/>
    </source>
</evidence>
<dbReference type="GO" id="GO:0071013">
    <property type="term" value="C:catalytic step 2 spliceosome"/>
    <property type="evidence" value="ECO:0007669"/>
    <property type="project" value="TreeGrafter"/>
</dbReference>
<dbReference type="Gene3D" id="2.130.10.10">
    <property type="entry name" value="YVTN repeat-like/Quinoprotein amine dehydrogenase"/>
    <property type="match status" value="1"/>
</dbReference>
<protein>
    <submittedName>
        <fullName evidence="6">Uncharacterized protein</fullName>
    </submittedName>
</protein>
<name>A0A2P4WXC6_9STRA</name>
<dbReference type="GO" id="GO:0006397">
    <property type="term" value="P:mRNA processing"/>
    <property type="evidence" value="ECO:0007669"/>
    <property type="project" value="UniProtKB-KW"/>
</dbReference>
<comment type="caution">
    <text evidence="6">The sequence shown here is derived from an EMBL/GenBank/DDBJ whole genome shotgun (WGS) entry which is preliminary data.</text>
</comment>
<dbReference type="Pfam" id="PF00090">
    <property type="entry name" value="TSP_1"/>
    <property type="match status" value="2"/>
</dbReference>
<evidence type="ECO:0000256" key="2">
    <source>
        <dbReference type="ARBA" id="ARBA00022664"/>
    </source>
</evidence>
<feature type="repeat" description="WD" evidence="5">
    <location>
        <begin position="467"/>
        <end position="503"/>
    </location>
</feature>
<keyword evidence="2" id="KW-0507">mRNA processing</keyword>
<dbReference type="Gene3D" id="2.20.100.10">
    <property type="entry name" value="Thrombospondin type-1 (TSP1) repeat"/>
    <property type="match status" value="3"/>
</dbReference>
<accession>A0A2P4WXC6</accession>
<dbReference type="InterPro" id="IPR036322">
    <property type="entry name" value="WD40_repeat_dom_sf"/>
</dbReference>
<evidence type="ECO:0000256" key="1">
    <source>
        <dbReference type="ARBA" id="ARBA00022574"/>
    </source>
</evidence>
<keyword evidence="4" id="KW-0508">mRNA splicing</keyword>
<dbReference type="PROSITE" id="PS00678">
    <property type="entry name" value="WD_REPEATS_1"/>
    <property type="match status" value="4"/>
</dbReference>
<evidence type="ECO:0000313" key="6">
    <source>
        <dbReference type="EMBL" id="POM57929.1"/>
    </source>
</evidence>
<dbReference type="AlphaFoldDB" id="A0A2P4WXC6"/>
<dbReference type="InterPro" id="IPR052234">
    <property type="entry name" value="U5_snRNP_Component"/>
</dbReference>